<dbReference type="RefSeq" id="WP_154519274.1">
    <property type="nucleotide sequence ID" value="NZ_VUMT01000010.1"/>
</dbReference>
<name>A0A6L5XYC2_9FIRM</name>
<comment type="caution">
    <text evidence="3">The sequence shown here is derived from an EMBL/GenBank/DDBJ whole genome shotgun (WGS) entry which is preliminary data.</text>
</comment>
<dbReference type="InterPro" id="IPR024542">
    <property type="entry name" value="YkvP_N"/>
</dbReference>
<sequence>MKVLMCNWKGLGQEAVYNILLKKNYCVDRIIWQEIRGFEEDEYLENCLIEKLRMERYQFVITINYFPIISKTCERYGVKYIAWTTDSPLYTLFSKTIYNSCNYFFIFDRDSYMDLKNRGVSNVYYLPLGFDADSFSNLEITENDKEKYSCDVSFVGSLYRERTYYQYLERLPEYLKGYFEGIISAQQKIWGYNFMEELLDDSIMKELKKYISFVDSEKNYIGTEKLLFANSFLGVEVTARERERYIREAASKFLVDIYTGSDVSDIRNIRNKGYVDYLQEMPKVFRLSKINLNITLRTIKSGLPLRIWDIIGNQGFLLTNYQEEIPDFFEIDKDLVCFESEKDMMEKIDYYLKHDDERKEIIQNGYQKVMKYHRMEQRITQILELIGEN</sequence>
<keyword evidence="3" id="KW-0808">Transferase</keyword>
<evidence type="ECO:0000313" key="4">
    <source>
        <dbReference type="Proteomes" id="UP000482209"/>
    </source>
</evidence>
<evidence type="ECO:0000259" key="2">
    <source>
        <dbReference type="Pfam" id="PF13524"/>
    </source>
</evidence>
<dbReference type="AlphaFoldDB" id="A0A6L5XYC2"/>
<reference evidence="3 4" key="1">
    <citation type="submission" date="2019-08" db="EMBL/GenBank/DDBJ databases">
        <title>In-depth cultivation of the pig gut microbiome towards novel bacterial diversity and tailored functional studies.</title>
        <authorList>
            <person name="Wylensek D."/>
            <person name="Hitch T.C.A."/>
            <person name="Clavel T."/>
        </authorList>
    </citation>
    <scope>NUCLEOTIDE SEQUENCE [LARGE SCALE GENOMIC DNA]</scope>
    <source>
        <strain evidence="3 4">WCA-693-APC-MOT-I</strain>
    </source>
</reference>
<dbReference type="Pfam" id="PF13524">
    <property type="entry name" value="Glyco_trans_1_2"/>
    <property type="match status" value="1"/>
</dbReference>
<dbReference type="EMBL" id="VUMT01000010">
    <property type="protein sequence ID" value="MSS63866.1"/>
    <property type="molecule type" value="Genomic_DNA"/>
</dbReference>
<proteinExistence type="predicted"/>
<organism evidence="3 4">
    <name type="scientific">Velocimicrobium porci</name>
    <dbReference type="NCBI Taxonomy" id="2606634"/>
    <lineage>
        <taxon>Bacteria</taxon>
        <taxon>Bacillati</taxon>
        <taxon>Bacillota</taxon>
        <taxon>Clostridia</taxon>
        <taxon>Lachnospirales</taxon>
        <taxon>Lachnospiraceae</taxon>
        <taxon>Velocimicrobium</taxon>
    </lineage>
</organism>
<keyword evidence="4" id="KW-1185">Reference proteome</keyword>
<dbReference type="InterPro" id="IPR055259">
    <property type="entry name" value="YkvP/CgeB_Glyco_trans-like"/>
</dbReference>
<evidence type="ECO:0000313" key="3">
    <source>
        <dbReference type="EMBL" id="MSS63866.1"/>
    </source>
</evidence>
<feature type="domain" description="Spore protein YkvP N-terminal" evidence="1">
    <location>
        <begin position="83"/>
        <end position="159"/>
    </location>
</feature>
<dbReference type="GO" id="GO:0016740">
    <property type="term" value="F:transferase activity"/>
    <property type="evidence" value="ECO:0007669"/>
    <property type="project" value="UniProtKB-KW"/>
</dbReference>
<protein>
    <submittedName>
        <fullName evidence="3">Glycosyltransferase</fullName>
    </submittedName>
</protein>
<dbReference type="Pfam" id="PF12996">
    <property type="entry name" value="DUF3880"/>
    <property type="match status" value="1"/>
</dbReference>
<accession>A0A6L5XYC2</accession>
<feature type="domain" description="Spore protein YkvP/CgeB glycosyl transferase-like" evidence="2">
    <location>
        <begin position="265"/>
        <end position="384"/>
    </location>
</feature>
<gene>
    <name evidence="3" type="ORF">FYJ58_08245</name>
</gene>
<evidence type="ECO:0000259" key="1">
    <source>
        <dbReference type="Pfam" id="PF12996"/>
    </source>
</evidence>
<dbReference type="Proteomes" id="UP000482209">
    <property type="component" value="Unassembled WGS sequence"/>
</dbReference>